<dbReference type="AlphaFoldDB" id="A0A9J6BIV8"/>
<evidence type="ECO:0000256" key="15">
    <source>
        <dbReference type="SAM" id="Phobius"/>
    </source>
</evidence>
<comment type="subcellular location">
    <subcellularLocation>
        <location evidence="3">Endoplasmic reticulum membrane</location>
        <topology evidence="3">Peripheral membrane protein</topology>
    </subcellularLocation>
    <subcellularLocation>
        <location evidence="2">Microsome membrane</location>
        <topology evidence="2">Peripheral membrane protein</topology>
    </subcellularLocation>
</comment>
<keyword evidence="11 14" id="KW-0503">Monooxygenase</keyword>
<sequence length="488" mass="56513">MSLTLYFVVAVITLCYLWIKRRYSFWKNRGFLQAEASFPFGSFKGIGTKVTSYEALDVCYKEFKGKAPAIGIYSFFSPNIMPIDPELIKNILGKDFASFQSRGMYYNKKDDPMSANILTLDGQEWKDRRQKFTSMFSSSKMKMMFEILDKIGDKLVNTLGRKITESSEQDMRNWAQRFTADNIGTTAFGIDCCCIEDPNSEFMKYGRRLFDLTTFELIKFFFAVDYPNLARKLGIRFNPKEVADFFYETFIQTFEYREKNKIQRNDFVSMLLELKEQFTRVELAAEAMLVYAAGYETSSTLMTFTLYALALNPEIQQRLRNEITTEIEENDGKLTYEMLFGFKYLDMVINETLRMFPPIADNMRTCNKDYTIPGTNLIIPSGTTVEINTYSLHHDPEYFPEPEKFIPERFSEENIKNIKPSTFLPFGSGPRLCLGMRFGLMQSKMGIAKLITEFSFSACDKTTIPMKFVPSAPFLTPQNGMWLKVEKI</sequence>
<evidence type="ECO:0000256" key="4">
    <source>
        <dbReference type="ARBA" id="ARBA00010617"/>
    </source>
</evidence>
<organism evidence="16 17">
    <name type="scientific">Polypedilum vanderplanki</name>
    <name type="common">Sleeping chironomid midge</name>
    <dbReference type="NCBI Taxonomy" id="319348"/>
    <lineage>
        <taxon>Eukaryota</taxon>
        <taxon>Metazoa</taxon>
        <taxon>Ecdysozoa</taxon>
        <taxon>Arthropoda</taxon>
        <taxon>Hexapoda</taxon>
        <taxon>Insecta</taxon>
        <taxon>Pterygota</taxon>
        <taxon>Neoptera</taxon>
        <taxon>Endopterygota</taxon>
        <taxon>Diptera</taxon>
        <taxon>Nematocera</taxon>
        <taxon>Chironomoidea</taxon>
        <taxon>Chironomidae</taxon>
        <taxon>Chironominae</taxon>
        <taxon>Polypedilum</taxon>
        <taxon>Polypedilum</taxon>
    </lineage>
</organism>
<evidence type="ECO:0000256" key="1">
    <source>
        <dbReference type="ARBA" id="ARBA00001971"/>
    </source>
</evidence>
<gene>
    <name evidence="16" type="ORF">PVAND_000050</name>
</gene>
<dbReference type="Proteomes" id="UP001107558">
    <property type="component" value="Chromosome 3"/>
</dbReference>
<keyword evidence="10 13" id="KW-0408">Iron</keyword>
<keyword evidence="8" id="KW-0492">Microsome</keyword>
<keyword evidence="5 13" id="KW-0349">Heme</keyword>
<evidence type="ECO:0000256" key="7">
    <source>
        <dbReference type="ARBA" id="ARBA00022824"/>
    </source>
</evidence>
<dbReference type="InterPro" id="IPR050476">
    <property type="entry name" value="Insect_CytP450_Detox"/>
</dbReference>
<dbReference type="PANTHER" id="PTHR24292:SF100">
    <property type="entry name" value="CYTOCHROME P450 6A16, ISOFORM B-RELATED"/>
    <property type="match status" value="1"/>
</dbReference>
<dbReference type="InterPro" id="IPR001128">
    <property type="entry name" value="Cyt_P450"/>
</dbReference>
<comment type="similarity">
    <text evidence="4 14">Belongs to the cytochrome P450 family.</text>
</comment>
<keyword evidence="7" id="KW-0256">Endoplasmic reticulum</keyword>
<keyword evidence="6 13" id="KW-0479">Metal-binding</keyword>
<evidence type="ECO:0000313" key="16">
    <source>
        <dbReference type="EMBL" id="KAG5669756.1"/>
    </source>
</evidence>
<dbReference type="GO" id="GO:0005506">
    <property type="term" value="F:iron ion binding"/>
    <property type="evidence" value="ECO:0007669"/>
    <property type="project" value="InterPro"/>
</dbReference>
<evidence type="ECO:0000256" key="11">
    <source>
        <dbReference type="ARBA" id="ARBA00023033"/>
    </source>
</evidence>
<feature type="transmembrane region" description="Helical" evidence="15">
    <location>
        <begin position="6"/>
        <end position="23"/>
    </location>
</feature>
<evidence type="ECO:0000256" key="6">
    <source>
        <dbReference type="ARBA" id="ARBA00022723"/>
    </source>
</evidence>
<keyword evidence="12 15" id="KW-0472">Membrane</keyword>
<dbReference type="FunFam" id="1.10.630.10:FF:000042">
    <property type="entry name" value="Cytochrome P450"/>
    <property type="match status" value="1"/>
</dbReference>
<evidence type="ECO:0000256" key="2">
    <source>
        <dbReference type="ARBA" id="ARBA00004174"/>
    </source>
</evidence>
<proteinExistence type="inferred from homology"/>
<dbReference type="PROSITE" id="PS00086">
    <property type="entry name" value="CYTOCHROME_P450"/>
    <property type="match status" value="1"/>
</dbReference>
<evidence type="ECO:0000256" key="14">
    <source>
        <dbReference type="RuleBase" id="RU000461"/>
    </source>
</evidence>
<evidence type="ECO:0000256" key="5">
    <source>
        <dbReference type="ARBA" id="ARBA00022617"/>
    </source>
</evidence>
<dbReference type="GO" id="GO:0004497">
    <property type="term" value="F:monooxygenase activity"/>
    <property type="evidence" value="ECO:0007669"/>
    <property type="project" value="UniProtKB-KW"/>
</dbReference>
<evidence type="ECO:0000256" key="13">
    <source>
        <dbReference type="PIRSR" id="PIRSR602401-1"/>
    </source>
</evidence>
<dbReference type="PRINTS" id="PR00385">
    <property type="entry name" value="P450"/>
</dbReference>
<keyword evidence="17" id="KW-1185">Reference proteome</keyword>
<comment type="cofactor">
    <cofactor evidence="1 13">
        <name>heme</name>
        <dbReference type="ChEBI" id="CHEBI:30413"/>
    </cofactor>
</comment>
<dbReference type="GO" id="GO:0005789">
    <property type="term" value="C:endoplasmic reticulum membrane"/>
    <property type="evidence" value="ECO:0007669"/>
    <property type="project" value="UniProtKB-SubCell"/>
</dbReference>
<evidence type="ECO:0000256" key="12">
    <source>
        <dbReference type="ARBA" id="ARBA00023136"/>
    </source>
</evidence>
<name>A0A9J6BIV8_POLVA</name>
<accession>A0A9J6BIV8</accession>
<dbReference type="Pfam" id="PF00067">
    <property type="entry name" value="p450"/>
    <property type="match status" value="1"/>
</dbReference>
<feature type="binding site" description="axial binding residue" evidence="13">
    <location>
        <position position="433"/>
    </location>
    <ligand>
        <name>heme</name>
        <dbReference type="ChEBI" id="CHEBI:30413"/>
    </ligand>
    <ligandPart>
        <name>Fe</name>
        <dbReference type="ChEBI" id="CHEBI:18248"/>
    </ligandPart>
</feature>
<dbReference type="GO" id="GO:0020037">
    <property type="term" value="F:heme binding"/>
    <property type="evidence" value="ECO:0007669"/>
    <property type="project" value="InterPro"/>
</dbReference>
<protein>
    <recommendedName>
        <fullName evidence="18">Cytochrome P450</fullName>
    </recommendedName>
</protein>
<evidence type="ECO:0000256" key="9">
    <source>
        <dbReference type="ARBA" id="ARBA00023002"/>
    </source>
</evidence>
<evidence type="ECO:0008006" key="18">
    <source>
        <dbReference type="Google" id="ProtNLM"/>
    </source>
</evidence>
<evidence type="ECO:0000256" key="10">
    <source>
        <dbReference type="ARBA" id="ARBA00023004"/>
    </source>
</evidence>
<keyword evidence="15" id="KW-1133">Transmembrane helix</keyword>
<evidence type="ECO:0000256" key="3">
    <source>
        <dbReference type="ARBA" id="ARBA00004406"/>
    </source>
</evidence>
<reference evidence="16" key="1">
    <citation type="submission" date="2021-03" db="EMBL/GenBank/DDBJ databases">
        <title>Chromosome level genome of the anhydrobiotic midge Polypedilum vanderplanki.</title>
        <authorList>
            <person name="Yoshida Y."/>
            <person name="Kikawada T."/>
            <person name="Gusev O."/>
        </authorList>
    </citation>
    <scope>NUCLEOTIDE SEQUENCE</scope>
    <source>
        <strain evidence="16">NIAS01</strain>
        <tissue evidence="16">Whole body or cell culture</tissue>
    </source>
</reference>
<dbReference type="GO" id="GO:0016705">
    <property type="term" value="F:oxidoreductase activity, acting on paired donors, with incorporation or reduction of molecular oxygen"/>
    <property type="evidence" value="ECO:0007669"/>
    <property type="project" value="InterPro"/>
</dbReference>
<keyword evidence="15" id="KW-0812">Transmembrane</keyword>
<evidence type="ECO:0000313" key="17">
    <source>
        <dbReference type="Proteomes" id="UP001107558"/>
    </source>
</evidence>
<keyword evidence="9 14" id="KW-0560">Oxidoreductase</keyword>
<dbReference type="PRINTS" id="PR00463">
    <property type="entry name" value="EP450I"/>
</dbReference>
<dbReference type="InterPro" id="IPR017972">
    <property type="entry name" value="Cyt_P450_CS"/>
</dbReference>
<dbReference type="InterPro" id="IPR036396">
    <property type="entry name" value="Cyt_P450_sf"/>
</dbReference>
<dbReference type="EMBL" id="JADBJN010000003">
    <property type="protein sequence ID" value="KAG5669756.1"/>
    <property type="molecule type" value="Genomic_DNA"/>
</dbReference>
<dbReference type="SUPFAM" id="SSF48264">
    <property type="entry name" value="Cytochrome P450"/>
    <property type="match status" value="1"/>
</dbReference>
<comment type="caution">
    <text evidence="16">The sequence shown here is derived from an EMBL/GenBank/DDBJ whole genome shotgun (WGS) entry which is preliminary data.</text>
</comment>
<dbReference type="PANTHER" id="PTHR24292">
    <property type="entry name" value="CYTOCHROME P450"/>
    <property type="match status" value="1"/>
</dbReference>
<dbReference type="CDD" id="cd11056">
    <property type="entry name" value="CYP6-like"/>
    <property type="match status" value="1"/>
</dbReference>
<dbReference type="InterPro" id="IPR002401">
    <property type="entry name" value="Cyt_P450_E_grp-I"/>
</dbReference>
<dbReference type="OrthoDB" id="2789670at2759"/>
<dbReference type="Gene3D" id="1.10.630.10">
    <property type="entry name" value="Cytochrome P450"/>
    <property type="match status" value="1"/>
</dbReference>
<evidence type="ECO:0000256" key="8">
    <source>
        <dbReference type="ARBA" id="ARBA00022848"/>
    </source>
</evidence>